<evidence type="ECO:0000313" key="2">
    <source>
        <dbReference type="Proteomes" id="UP000270866"/>
    </source>
</evidence>
<name>A0A3L6N9A9_FUSOX</name>
<gene>
    <name evidence="1" type="ORF">BFJ65_g10872</name>
</gene>
<organism evidence="1 2">
    <name type="scientific">Fusarium oxysporum f. sp. cepae</name>
    <dbReference type="NCBI Taxonomy" id="396571"/>
    <lineage>
        <taxon>Eukaryota</taxon>
        <taxon>Fungi</taxon>
        <taxon>Dikarya</taxon>
        <taxon>Ascomycota</taxon>
        <taxon>Pezizomycotina</taxon>
        <taxon>Sordariomycetes</taxon>
        <taxon>Hypocreomycetidae</taxon>
        <taxon>Hypocreales</taxon>
        <taxon>Nectriaceae</taxon>
        <taxon>Fusarium</taxon>
        <taxon>Fusarium oxysporum species complex</taxon>
    </lineage>
</organism>
<reference evidence="1 2" key="1">
    <citation type="journal article" date="2018" name="Sci. Rep.">
        <title>Characterisation of pathogen-specific regions and novel effector candidates in Fusarium oxysporum f. sp. cepae.</title>
        <authorList>
            <person name="Armitage A.D."/>
            <person name="Taylor A."/>
            <person name="Sobczyk M.K."/>
            <person name="Baxter L."/>
            <person name="Greenfield B.P."/>
            <person name="Bates H.J."/>
            <person name="Wilson F."/>
            <person name="Jackson A.C."/>
            <person name="Ott S."/>
            <person name="Harrison R.J."/>
            <person name="Clarkson J.P."/>
        </authorList>
    </citation>
    <scope>NUCLEOTIDE SEQUENCE [LARGE SCALE GENOMIC DNA]</scope>
    <source>
        <strain evidence="1 2">FoC_Fus2</strain>
    </source>
</reference>
<dbReference type="AlphaFoldDB" id="A0A3L6N9A9"/>
<protein>
    <submittedName>
        <fullName evidence="1">Uncharacterized protein</fullName>
    </submittedName>
</protein>
<evidence type="ECO:0000313" key="1">
    <source>
        <dbReference type="EMBL" id="RKK14307.1"/>
    </source>
</evidence>
<comment type="caution">
    <text evidence="1">The sequence shown here is derived from an EMBL/GenBank/DDBJ whole genome shotgun (WGS) entry which is preliminary data.</text>
</comment>
<dbReference type="Proteomes" id="UP000270866">
    <property type="component" value="Chromosome 9"/>
</dbReference>
<proteinExistence type="predicted"/>
<sequence>METGDTQNSSDIRDCYDCEGTHSRIAASILDTRPSLAWTA</sequence>
<accession>A0A3L6N9A9</accession>
<dbReference type="EMBL" id="MRCU01000007">
    <property type="protein sequence ID" value="RKK14307.1"/>
    <property type="molecule type" value="Genomic_DNA"/>
</dbReference>